<dbReference type="HOGENOM" id="CLU_000445_70_20_9"/>
<dbReference type="AlphaFoldDB" id="F6DQK3"/>
<dbReference type="Pfam" id="PF00563">
    <property type="entry name" value="EAL"/>
    <property type="match status" value="1"/>
</dbReference>
<evidence type="ECO:0000256" key="8">
    <source>
        <dbReference type="ARBA" id="ARBA00022840"/>
    </source>
</evidence>
<dbReference type="SUPFAM" id="SSF158472">
    <property type="entry name" value="HAMP domain-like"/>
    <property type="match status" value="1"/>
</dbReference>
<dbReference type="InterPro" id="IPR000160">
    <property type="entry name" value="GGDEF_dom"/>
</dbReference>
<dbReference type="Proteomes" id="UP000009234">
    <property type="component" value="Chromosome"/>
</dbReference>
<dbReference type="STRING" id="696281.Desru_2671"/>
<evidence type="ECO:0000256" key="13">
    <source>
        <dbReference type="SAM" id="Phobius"/>
    </source>
</evidence>
<feature type="domain" description="EAL" evidence="16">
    <location>
        <begin position="876"/>
        <end position="1130"/>
    </location>
</feature>
<dbReference type="FunFam" id="3.20.20.450:FF:000001">
    <property type="entry name" value="Cyclic di-GMP phosphodiesterase yahA"/>
    <property type="match status" value="1"/>
</dbReference>
<dbReference type="SMART" id="SM00267">
    <property type="entry name" value="GGDEF"/>
    <property type="match status" value="1"/>
</dbReference>
<name>F6DQK3_DESRL</name>
<accession>F6DQK3</accession>
<dbReference type="PROSITE" id="PS50113">
    <property type="entry name" value="PAC"/>
    <property type="match status" value="1"/>
</dbReference>
<sequence length="1143" mass="129919">MSIGRKFILTVFITGLVLVGEILFLFHHYIIPWQVDHIVEKARAIAYFLQETTPLLQDDEKQKLVANLNGKEPDLSYLLIMDKNAKALIHSDPDRVGMVFPDQGKLSSARDGKTVEQIYTRDENNPNSRYHGERTIDIVIPYFDASGNHTGAINVGLSLKRIDLLRDQYYTVIGLSALFLTLLFSFIIYKGRQDVIMPLKSLSVMARRLGNGDLNQLIKIDKNDEIGDLAQEFNTMAKKLNSLMNRLKDKEHQLKEYIDQLITLNAKIAPDGTLLMVNETAAQLMHLPSEQLVGRKLWETPWCSNSKARQWLEEAVQKAAAGETIHYETETPLGQTKPIMIDFSLKPVFNREQQVIYLVAEGRDITERKYMEQELTASNEELTATNEELVSIEEELRATNEELNHSHQQMNVIFESITDGFLSLDPRWKITYVNGEAEKLLLLHPQRVLDKNFWEVFPEVTDSLLHQQLEEVMEQQVPARFEYYYPLLNKWFAIHAYPSAGGVSIYFHDISDRKLAEEKIYFHNKYLASLHETALALMNRLDLDDLLEAILSRAGALLGTEHGWIYLVNNDKSRVVVRAGVGACKQTIGFAMKPGEGLAGKVWLSGQPMIVHDYYNWQGRSINFISTAIHSTLAVPLKSGQETIGIIGLGFVQNNRQLNDEDVTLLNGFAQLASIALENARLFKTAQQELSERTKVQELMRHQAHHDHLTDLPNRILFNQQLNHILSQADKNKEMLAVFFLDLDYFKVVNDTLGHDMGDQLLKGIAQRLSSVLYKEDIIARIGGDEFAIIVNNISARETAAVVAQKIIDSLKSPWILGSHEFHITTSIGIALYPADGQTVEILLKNADMAMYQAKDLGKNNYQFYEPNMKDRISQRLALEHSIRRGLEQGEFVIYYQPLLDLSTGKIVGIEALIRWNHPRKGLISPAEFIPVAEETGLIIPLGEWILRSACKRNKVWQDNGYPPMRMAVNLSARQFQQQKLVKKVARILEETGLDPRWLELEITESIAMKDVEFTSKMLFELQKMGITIAIDDFGTGYSSLSYLKRLPIDILKIDRSFIRDIISDPDDASIVKTIIILAHNLKMKVTAEGVETQEQLNYLRQQGCDEIQGYLFSKPLPGEEIEALLSSSSLYHKSFPSSNQNL</sequence>
<dbReference type="NCBIfam" id="TIGR00254">
    <property type="entry name" value="GGDEF"/>
    <property type="match status" value="1"/>
</dbReference>
<feature type="transmembrane region" description="Helical" evidence="13">
    <location>
        <begin position="169"/>
        <end position="189"/>
    </location>
</feature>
<dbReference type="InterPro" id="IPR052155">
    <property type="entry name" value="Biofilm_reg_signaling"/>
</dbReference>
<dbReference type="EMBL" id="CP002780">
    <property type="protein sequence ID" value="AEG60897.1"/>
    <property type="molecule type" value="Genomic_DNA"/>
</dbReference>
<organism evidence="19 20">
    <name type="scientific">Desulforamulus ruminis (strain ATCC 23193 / DSM 2154 / NCIMB 8452 / DL)</name>
    <name type="common">Desulfotomaculum ruminis</name>
    <dbReference type="NCBI Taxonomy" id="696281"/>
    <lineage>
        <taxon>Bacteria</taxon>
        <taxon>Bacillati</taxon>
        <taxon>Bacillota</taxon>
        <taxon>Clostridia</taxon>
        <taxon>Eubacteriales</taxon>
        <taxon>Peptococcaceae</taxon>
        <taxon>Desulforamulus</taxon>
    </lineage>
</organism>
<dbReference type="GO" id="GO:0005524">
    <property type="term" value="F:ATP binding"/>
    <property type="evidence" value="ECO:0007669"/>
    <property type="project" value="UniProtKB-KW"/>
</dbReference>
<dbReference type="CDD" id="cd00130">
    <property type="entry name" value="PAS"/>
    <property type="match status" value="2"/>
</dbReference>
<keyword evidence="10" id="KW-0902">Two-component regulatory system</keyword>
<dbReference type="PROSITE" id="PS50883">
    <property type="entry name" value="EAL"/>
    <property type="match status" value="1"/>
</dbReference>
<dbReference type="PROSITE" id="PS50112">
    <property type="entry name" value="PAS"/>
    <property type="match status" value="1"/>
</dbReference>
<dbReference type="SUPFAM" id="SSF103190">
    <property type="entry name" value="Sensory domain-like"/>
    <property type="match status" value="1"/>
</dbReference>
<dbReference type="CDD" id="cd01948">
    <property type="entry name" value="EAL"/>
    <property type="match status" value="1"/>
</dbReference>
<evidence type="ECO:0000256" key="6">
    <source>
        <dbReference type="ARBA" id="ARBA00022741"/>
    </source>
</evidence>
<evidence type="ECO:0000256" key="12">
    <source>
        <dbReference type="SAM" id="Coils"/>
    </source>
</evidence>
<dbReference type="PANTHER" id="PTHR44757">
    <property type="entry name" value="DIGUANYLATE CYCLASE DGCP"/>
    <property type="match status" value="1"/>
</dbReference>
<dbReference type="InterPro" id="IPR033463">
    <property type="entry name" value="sCache_3"/>
</dbReference>
<dbReference type="SMART" id="SM00052">
    <property type="entry name" value="EAL"/>
    <property type="match status" value="1"/>
</dbReference>
<dbReference type="FunFam" id="3.30.70.270:FF:000001">
    <property type="entry name" value="Diguanylate cyclase domain protein"/>
    <property type="match status" value="1"/>
</dbReference>
<evidence type="ECO:0000256" key="5">
    <source>
        <dbReference type="ARBA" id="ARBA00022692"/>
    </source>
</evidence>
<keyword evidence="12" id="KW-0175">Coiled coil</keyword>
<feature type="domain" description="HAMP" evidence="17">
    <location>
        <begin position="193"/>
        <end position="245"/>
    </location>
</feature>
<dbReference type="Gene3D" id="3.20.20.450">
    <property type="entry name" value="EAL domain"/>
    <property type="match status" value="1"/>
</dbReference>
<dbReference type="GO" id="GO:0005886">
    <property type="term" value="C:plasma membrane"/>
    <property type="evidence" value="ECO:0007669"/>
    <property type="project" value="UniProtKB-SubCell"/>
</dbReference>
<dbReference type="RefSeq" id="WP_013842653.1">
    <property type="nucleotide sequence ID" value="NC_015589.1"/>
</dbReference>
<dbReference type="InterPro" id="IPR000700">
    <property type="entry name" value="PAS-assoc_C"/>
</dbReference>
<comment type="subcellular location">
    <subcellularLocation>
        <location evidence="1">Cell membrane</location>
        <topology evidence="1">Multi-pass membrane protein</topology>
    </subcellularLocation>
</comment>
<evidence type="ECO:0000256" key="3">
    <source>
        <dbReference type="ARBA" id="ARBA00022553"/>
    </source>
</evidence>
<keyword evidence="8" id="KW-0067">ATP-binding</keyword>
<dbReference type="eggNOG" id="COG5001">
    <property type="taxonomic scope" value="Bacteria"/>
</dbReference>
<dbReference type="CDD" id="cd01949">
    <property type="entry name" value="GGDEF"/>
    <property type="match status" value="1"/>
</dbReference>
<feature type="domain" description="PAC" evidence="15">
    <location>
        <begin position="323"/>
        <end position="377"/>
    </location>
</feature>
<dbReference type="InterPro" id="IPR043128">
    <property type="entry name" value="Rev_trsase/Diguanyl_cyclase"/>
</dbReference>
<feature type="coiled-coil region" evidence="12">
    <location>
        <begin position="230"/>
        <end position="267"/>
    </location>
</feature>
<dbReference type="InterPro" id="IPR003660">
    <property type="entry name" value="HAMP_dom"/>
</dbReference>
<dbReference type="SUPFAM" id="SSF141868">
    <property type="entry name" value="EAL domain-like"/>
    <property type="match status" value="1"/>
</dbReference>
<protein>
    <submittedName>
        <fullName evidence="19">Diguanylate cyclase</fullName>
    </submittedName>
</protein>
<dbReference type="InterPro" id="IPR000014">
    <property type="entry name" value="PAS"/>
</dbReference>
<keyword evidence="2" id="KW-1003">Cell membrane</keyword>
<dbReference type="SMART" id="SM00091">
    <property type="entry name" value="PAS"/>
    <property type="match status" value="2"/>
</dbReference>
<evidence type="ECO:0000256" key="4">
    <source>
        <dbReference type="ARBA" id="ARBA00022679"/>
    </source>
</evidence>
<keyword evidence="7" id="KW-0418">Kinase</keyword>
<evidence type="ECO:0000259" key="14">
    <source>
        <dbReference type="PROSITE" id="PS50112"/>
    </source>
</evidence>
<dbReference type="Pfam" id="PF17203">
    <property type="entry name" value="sCache_3_2"/>
    <property type="match status" value="1"/>
</dbReference>
<dbReference type="Pfam" id="PF00990">
    <property type="entry name" value="GGDEF"/>
    <property type="match status" value="1"/>
</dbReference>
<reference evidence="19 20" key="2">
    <citation type="journal article" date="2012" name="Stand. Genomic Sci.">
        <title>Complete genome sequence of the sulfate-reducing firmicute Desulfotomaculum ruminis type strain (DL(T)).</title>
        <authorList>
            <person name="Spring S."/>
            <person name="Visser M."/>
            <person name="Lu M."/>
            <person name="Copeland A."/>
            <person name="Lapidus A."/>
            <person name="Lucas S."/>
            <person name="Cheng J.F."/>
            <person name="Han C."/>
            <person name="Tapia R."/>
            <person name="Goodwin L.A."/>
            <person name="Pitluck S."/>
            <person name="Ivanova N."/>
            <person name="Land M."/>
            <person name="Hauser L."/>
            <person name="Larimer F."/>
            <person name="Rohde M."/>
            <person name="Goker M."/>
            <person name="Detter J.C."/>
            <person name="Kyrpides N.C."/>
            <person name="Woyke T."/>
            <person name="Schaap P.J."/>
            <person name="Plugge C.M."/>
            <person name="Muyzer G."/>
            <person name="Kuever J."/>
            <person name="Pereira I.A."/>
            <person name="Parshina S.N."/>
            <person name="Bernier-Latmani R."/>
            <person name="Stams A.J."/>
            <person name="Klenk H.P."/>
        </authorList>
    </citation>
    <scope>NUCLEOTIDE SEQUENCE [LARGE SCALE GENOMIC DNA]</scope>
    <source>
        <strain evidence="20">ATCC 23193 / DSM 2154 / NCIB 8452 / DL</strain>
    </source>
</reference>
<dbReference type="SMART" id="SM00304">
    <property type="entry name" value="HAMP"/>
    <property type="match status" value="1"/>
</dbReference>
<evidence type="ECO:0000256" key="2">
    <source>
        <dbReference type="ARBA" id="ARBA00022475"/>
    </source>
</evidence>
<dbReference type="InterPro" id="IPR029151">
    <property type="entry name" value="Sensor-like_sf"/>
</dbReference>
<dbReference type="SMART" id="SM00065">
    <property type="entry name" value="GAF"/>
    <property type="match status" value="1"/>
</dbReference>
<dbReference type="Gene3D" id="3.30.450.20">
    <property type="entry name" value="PAS domain"/>
    <property type="match status" value="3"/>
</dbReference>
<proteinExistence type="predicted"/>
<dbReference type="GO" id="GO:0016301">
    <property type="term" value="F:kinase activity"/>
    <property type="evidence" value="ECO:0007669"/>
    <property type="project" value="UniProtKB-KW"/>
</dbReference>
<evidence type="ECO:0000313" key="19">
    <source>
        <dbReference type="EMBL" id="AEG60897.1"/>
    </source>
</evidence>
<keyword evidence="11 13" id="KW-0472">Membrane</keyword>
<evidence type="ECO:0000256" key="9">
    <source>
        <dbReference type="ARBA" id="ARBA00022989"/>
    </source>
</evidence>
<feature type="domain" description="PAS" evidence="14">
    <location>
        <begin position="406"/>
        <end position="476"/>
    </location>
</feature>
<evidence type="ECO:0000259" key="18">
    <source>
        <dbReference type="PROSITE" id="PS50887"/>
    </source>
</evidence>
<evidence type="ECO:0000259" key="17">
    <source>
        <dbReference type="PROSITE" id="PS50885"/>
    </source>
</evidence>
<dbReference type="InterPro" id="IPR013656">
    <property type="entry name" value="PAS_4"/>
</dbReference>
<keyword evidence="3" id="KW-0597">Phosphoprotein</keyword>
<dbReference type="PANTHER" id="PTHR44757:SF2">
    <property type="entry name" value="BIOFILM ARCHITECTURE MAINTENANCE PROTEIN MBAA"/>
    <property type="match status" value="1"/>
</dbReference>
<keyword evidence="9 13" id="KW-1133">Transmembrane helix</keyword>
<feature type="coiled-coil region" evidence="12">
    <location>
        <begin position="375"/>
        <end position="409"/>
    </location>
</feature>
<dbReference type="InterPro" id="IPR035919">
    <property type="entry name" value="EAL_sf"/>
</dbReference>
<dbReference type="PROSITE" id="PS50885">
    <property type="entry name" value="HAMP"/>
    <property type="match status" value="1"/>
</dbReference>
<dbReference type="Gene3D" id="3.30.450.40">
    <property type="match status" value="1"/>
</dbReference>
<reference evidence="20" key="1">
    <citation type="submission" date="2011-05" db="EMBL/GenBank/DDBJ databases">
        <title>Complete sequence of Desulfotomaculum ruminis DSM 2154.</title>
        <authorList>
            <person name="Lucas S."/>
            <person name="Copeland A."/>
            <person name="Lapidus A."/>
            <person name="Cheng J.-F."/>
            <person name="Goodwin L."/>
            <person name="Pitluck S."/>
            <person name="Lu M."/>
            <person name="Detter J.C."/>
            <person name="Han C."/>
            <person name="Tapia R."/>
            <person name="Land M."/>
            <person name="Hauser L."/>
            <person name="Kyrpides N."/>
            <person name="Ivanova N."/>
            <person name="Mikhailova N."/>
            <person name="Pagani I."/>
            <person name="Stams A.J.M."/>
            <person name="Plugge C.M."/>
            <person name="Muyzer G."/>
            <person name="Kuever J."/>
            <person name="Parshina S.N."/>
            <person name="Ivanova A.E."/>
            <person name="Nazina T.N."/>
            <person name="Brambilla E."/>
            <person name="Spring S."/>
            <person name="Klenk H.-P."/>
            <person name="Woyke T."/>
        </authorList>
    </citation>
    <scope>NUCLEOTIDE SEQUENCE [LARGE SCALE GENOMIC DNA]</scope>
    <source>
        <strain evidence="20">ATCC 23193 / DSM 2154 / NCIB 8452 / DL</strain>
    </source>
</reference>
<dbReference type="Pfam" id="PF13185">
    <property type="entry name" value="GAF_2"/>
    <property type="match status" value="1"/>
</dbReference>
<dbReference type="CDD" id="cd06225">
    <property type="entry name" value="HAMP"/>
    <property type="match status" value="1"/>
</dbReference>
<dbReference type="Pfam" id="PF08448">
    <property type="entry name" value="PAS_4"/>
    <property type="match status" value="2"/>
</dbReference>
<keyword evidence="6" id="KW-0547">Nucleotide-binding</keyword>
<evidence type="ECO:0000256" key="11">
    <source>
        <dbReference type="ARBA" id="ARBA00023136"/>
    </source>
</evidence>
<gene>
    <name evidence="19" type="ordered locus">Desru_2671</name>
</gene>
<evidence type="ECO:0000256" key="1">
    <source>
        <dbReference type="ARBA" id="ARBA00004651"/>
    </source>
</evidence>
<evidence type="ECO:0000313" key="20">
    <source>
        <dbReference type="Proteomes" id="UP000009234"/>
    </source>
</evidence>
<evidence type="ECO:0000256" key="10">
    <source>
        <dbReference type="ARBA" id="ARBA00023012"/>
    </source>
</evidence>
<dbReference type="InterPro" id="IPR001633">
    <property type="entry name" value="EAL_dom"/>
</dbReference>
<evidence type="ECO:0000259" key="16">
    <source>
        <dbReference type="PROSITE" id="PS50883"/>
    </source>
</evidence>
<dbReference type="InterPro" id="IPR029016">
    <property type="entry name" value="GAF-like_dom_sf"/>
</dbReference>
<keyword evidence="4" id="KW-0808">Transferase</keyword>
<dbReference type="Gene3D" id="3.30.70.270">
    <property type="match status" value="1"/>
</dbReference>
<keyword evidence="5 13" id="KW-0812">Transmembrane</keyword>
<dbReference type="SUPFAM" id="SSF55781">
    <property type="entry name" value="GAF domain-like"/>
    <property type="match status" value="1"/>
</dbReference>
<feature type="transmembrane region" description="Helical" evidence="13">
    <location>
        <begin position="6"/>
        <end position="26"/>
    </location>
</feature>
<dbReference type="InterPro" id="IPR029787">
    <property type="entry name" value="Nucleotide_cyclase"/>
</dbReference>
<dbReference type="SUPFAM" id="SSF55785">
    <property type="entry name" value="PYP-like sensor domain (PAS domain)"/>
    <property type="match status" value="2"/>
</dbReference>
<dbReference type="SUPFAM" id="SSF55073">
    <property type="entry name" value="Nucleotide cyclase"/>
    <property type="match status" value="1"/>
</dbReference>
<dbReference type="Gene3D" id="6.10.340.10">
    <property type="match status" value="1"/>
</dbReference>
<dbReference type="GO" id="GO:0000160">
    <property type="term" value="P:phosphorelay signal transduction system"/>
    <property type="evidence" value="ECO:0007669"/>
    <property type="project" value="UniProtKB-KW"/>
</dbReference>
<dbReference type="Pfam" id="PF00672">
    <property type="entry name" value="HAMP"/>
    <property type="match status" value="1"/>
</dbReference>
<keyword evidence="20" id="KW-1185">Reference proteome</keyword>
<evidence type="ECO:0000259" key="15">
    <source>
        <dbReference type="PROSITE" id="PS50113"/>
    </source>
</evidence>
<dbReference type="InterPro" id="IPR003018">
    <property type="entry name" value="GAF"/>
</dbReference>
<dbReference type="InterPro" id="IPR035965">
    <property type="entry name" value="PAS-like_dom_sf"/>
</dbReference>
<dbReference type="KEGG" id="dru:Desru_2671"/>
<dbReference type="NCBIfam" id="TIGR00229">
    <property type="entry name" value="sensory_box"/>
    <property type="match status" value="2"/>
</dbReference>
<feature type="domain" description="GGDEF" evidence="18">
    <location>
        <begin position="734"/>
        <end position="867"/>
    </location>
</feature>
<evidence type="ECO:0000256" key="7">
    <source>
        <dbReference type="ARBA" id="ARBA00022777"/>
    </source>
</evidence>
<dbReference type="PROSITE" id="PS50887">
    <property type="entry name" value="GGDEF"/>
    <property type="match status" value="1"/>
</dbReference>